<evidence type="ECO:0000259" key="3">
    <source>
        <dbReference type="Pfam" id="PF03914"/>
    </source>
</evidence>
<feature type="region of interest" description="Disordered" evidence="2">
    <location>
        <begin position="790"/>
        <end position="813"/>
    </location>
</feature>
<dbReference type="PANTHER" id="PTHR12048:SF0">
    <property type="entry name" value="CCAAT_ENHANCER-BINDING PROTEIN ZETA"/>
    <property type="match status" value="1"/>
</dbReference>
<reference evidence="5" key="1">
    <citation type="submission" date="2019-12" db="UniProtKB">
        <authorList>
            <consortium name="WormBaseParasite"/>
        </authorList>
    </citation>
    <scope>IDENTIFICATION</scope>
</reference>
<feature type="region of interest" description="Disordered" evidence="2">
    <location>
        <begin position="23"/>
        <end position="69"/>
    </location>
</feature>
<feature type="compositionally biased region" description="Basic and acidic residues" evidence="2">
    <location>
        <begin position="57"/>
        <end position="69"/>
    </location>
</feature>
<dbReference type="InterPro" id="IPR040155">
    <property type="entry name" value="CEBPZ/Mak21-like"/>
</dbReference>
<feature type="domain" description="CCAAT-binding factor" evidence="3">
    <location>
        <begin position="414"/>
        <end position="584"/>
    </location>
</feature>
<keyword evidence="4" id="KW-1185">Reference proteome</keyword>
<dbReference type="STRING" id="70415.A0A5S6R2G3"/>
<dbReference type="Proteomes" id="UP000046395">
    <property type="component" value="Unassembled WGS sequence"/>
</dbReference>
<accession>A0A5S6R2G3</accession>
<dbReference type="InterPro" id="IPR005612">
    <property type="entry name" value="CCAAT-binding_factor"/>
</dbReference>
<proteinExistence type="inferred from homology"/>
<comment type="similarity">
    <text evidence="1">Belongs to the CBF/MAK21 family.</text>
</comment>
<dbReference type="WBParaSite" id="TMUE_3000013670.1">
    <property type="protein sequence ID" value="TMUE_3000013670.1"/>
    <property type="gene ID" value="WBGene00291136"/>
</dbReference>
<feature type="compositionally biased region" description="Polar residues" evidence="2">
    <location>
        <begin position="696"/>
        <end position="710"/>
    </location>
</feature>
<evidence type="ECO:0000313" key="5">
    <source>
        <dbReference type="WBParaSite" id="TMUE_3000013670.1"/>
    </source>
</evidence>
<feature type="region of interest" description="Disordered" evidence="2">
    <location>
        <begin position="680"/>
        <end position="710"/>
    </location>
</feature>
<dbReference type="AlphaFoldDB" id="A0A5S6R2G3"/>
<dbReference type="PANTHER" id="PTHR12048">
    <property type="entry name" value="CCAAT-BINDING FACTOR-RELATED"/>
    <property type="match status" value="1"/>
</dbReference>
<feature type="region of interest" description="Disordered" evidence="2">
    <location>
        <begin position="522"/>
        <end position="555"/>
    </location>
</feature>
<protein>
    <submittedName>
        <fullName evidence="5">CBF domain-containing protein</fullName>
    </submittedName>
</protein>
<evidence type="ECO:0000313" key="4">
    <source>
        <dbReference type="Proteomes" id="UP000046395"/>
    </source>
</evidence>
<dbReference type="GO" id="GO:0005634">
    <property type="term" value="C:nucleus"/>
    <property type="evidence" value="ECO:0007669"/>
    <property type="project" value="TreeGrafter"/>
</dbReference>
<feature type="region of interest" description="Disordered" evidence="2">
    <location>
        <begin position="722"/>
        <end position="772"/>
    </location>
</feature>
<sequence length="813" mass="92031">MVKRIKATENIVKEVEECITGLGLSKKSQGDQPTNGNGVSDRTWNFKSSKSAVKQSSKRDASAADESKTSGRSKWFENELCSLVGSSEKDDHSVAEFETKADQLLQNKCSVFQADMKNANSTRTTWLGEVALSGTLSDRMAALGALIVRNPLCNLKALDSLLHRTSKKNRREALIAAETAKELFLQELLPDRKLIPFKYRPLEQFDIGGNLSKLASRKLLLWKFESELKSRYATYVRNLQNISFDTLADIRIKACRLMADLLIAKAEQEQVLLAALINKVGDIEARVATKVVSYLEQVANAHPAMKGVLISETEKLIYRQNISSRAQFYALCFLIRLPMSRSDEHLAAKLLNIYFELFKIVLQNQDAVEEKRITRQILIGINRVLPLAKGKINEVMQEVDKLYKMAATSTLHISMQTLALICQLLDLSQDMDDRFYRSLYRRMLDPALRSSSRVHGLFFHLLYKALCRDTQSGRTRAISKRLLQTCLTAPTSFVCAALLILSKVQQRKRDLPAKGCHWEYDGDEEEPSHLGEQQAQETDEGVKSKSKNYDPSARNPLYAHADMEPLVELMLLKNHYHPTVALFARCLLEGQPIDYSGDPLEDFSTSRFLERFVFKNPKRMTTGLPNKGDQSMQKGRRKVYDPWTVRSIPVNSKQYASRDENAIPPEERYLHTFVKMEGVKKEEGTKGSGKRPAAFNSVNSGKRTSADSLETGSSVLKQSIDFSREVKSLKRKRRNKSSSEESDEGSNCSSEGEDTWEPTRKSRKPNRGGYGECQAFNTAEEFAELLEEAEVEERHKKGGKKRAKLRKRKANRR</sequence>
<evidence type="ECO:0000256" key="1">
    <source>
        <dbReference type="ARBA" id="ARBA00007797"/>
    </source>
</evidence>
<feature type="compositionally biased region" description="Basic residues" evidence="2">
    <location>
        <begin position="796"/>
        <end position="813"/>
    </location>
</feature>
<feature type="compositionally biased region" description="Polar residues" evidence="2">
    <location>
        <begin position="26"/>
        <end position="46"/>
    </location>
</feature>
<name>A0A5S6R2G3_TRIMR</name>
<organism evidence="4 5">
    <name type="scientific">Trichuris muris</name>
    <name type="common">Mouse whipworm</name>
    <dbReference type="NCBI Taxonomy" id="70415"/>
    <lineage>
        <taxon>Eukaryota</taxon>
        <taxon>Metazoa</taxon>
        <taxon>Ecdysozoa</taxon>
        <taxon>Nematoda</taxon>
        <taxon>Enoplea</taxon>
        <taxon>Dorylaimia</taxon>
        <taxon>Trichinellida</taxon>
        <taxon>Trichuridae</taxon>
        <taxon>Trichuris</taxon>
    </lineage>
</organism>
<evidence type="ECO:0000256" key="2">
    <source>
        <dbReference type="SAM" id="MobiDB-lite"/>
    </source>
</evidence>
<dbReference type="Pfam" id="PF03914">
    <property type="entry name" value="CBF"/>
    <property type="match status" value="1"/>
</dbReference>